<feature type="region of interest" description="Disordered" evidence="1">
    <location>
        <begin position="782"/>
        <end position="819"/>
    </location>
</feature>
<feature type="compositionally biased region" description="Basic and acidic residues" evidence="1">
    <location>
        <begin position="28"/>
        <end position="42"/>
    </location>
</feature>
<feature type="compositionally biased region" description="Acidic residues" evidence="1">
    <location>
        <begin position="548"/>
        <end position="560"/>
    </location>
</feature>
<protein>
    <submittedName>
        <fullName evidence="2">Uncharacterized protein</fullName>
    </submittedName>
</protein>
<feature type="region of interest" description="Disordered" evidence="1">
    <location>
        <begin position="543"/>
        <end position="658"/>
    </location>
</feature>
<feature type="compositionally biased region" description="Basic residues" evidence="1">
    <location>
        <begin position="608"/>
        <end position="640"/>
    </location>
</feature>
<evidence type="ECO:0000313" key="2">
    <source>
        <dbReference type="EMBL" id="KAG9236240.1"/>
    </source>
</evidence>
<feature type="compositionally biased region" description="Polar residues" evidence="1">
    <location>
        <begin position="291"/>
        <end position="304"/>
    </location>
</feature>
<evidence type="ECO:0000313" key="3">
    <source>
        <dbReference type="Proteomes" id="UP000824998"/>
    </source>
</evidence>
<feature type="region of interest" description="Disordered" evidence="1">
    <location>
        <begin position="262"/>
        <end position="353"/>
    </location>
</feature>
<accession>A0A9P7YNC4</accession>
<proteinExistence type="predicted"/>
<dbReference type="AlphaFoldDB" id="A0A9P7YNC4"/>
<feature type="compositionally biased region" description="Polar residues" evidence="1">
    <location>
        <begin position="262"/>
        <end position="275"/>
    </location>
</feature>
<keyword evidence="3" id="KW-1185">Reference proteome</keyword>
<sequence>MTGAVKRKKTKRDPKNWIGRGTPYFPLDDPRENEEHLQELKRLNPGLKLEPPAKSSQRHASRPANMEPNMNPDGMGGVMSDDLVALLELNATVSHGVEAQHQYSQYPPWTPQQSSQQSQHSSHPTVVAPLGHFPSAAKFKADGTSEAITSALPPYPSPAQSYRSGLNQLTQSYQPLSIQNGQVYQSLANMHGQTFQPQQNQQPLSFQTHPNQHNQVYNSTSNLYGHALQPVPNQFAQSFQPRPTQNGQFYQLPSNLHTQTYQSQLNQDSQSAQPLSNQNTQSSQTPSNQNVQFHQPLSSPQPRTTPVYLQYDCPRPLIGMEPPQHASKEVVTEETIQYHATPEPAEEPSQKPAPAVITEQSLETSSTSSVQIKETDLSTKSPLASTLHPEATISWYKNVHPVTGSARKITRFTRELLQKGFNLTDLEFDIVEERMCDLLYQNDNYRLPHTAHDTWITHFNIIKTVKSELKPLLGKHGIPAWWKSKVLLGWLGKCLKTLRDAGNKAQDSIQRRKMRILQAQGAESGMRKAADLARKSAKKVIEAQYSQQDDDETEELEDEFDGQKVKQKGRFPNGKSGGRTTRAKRLLDSFASEDESPAEASDVPPPLKKQKTTTTKAKKAPSQKVVKKPHTKVVGRKSASKPRATQITTQPPPGQVPNRQCHFHIVQRNGNLSELISLSDILKPQSPVVTDPSIDFDLEQLDFQRLKGNLIQSGMMKVGVDRLFYDAHMGDRLHKVLIARQDTLVKAAHYLKIPGQTQTTPTPPPHANQAQSLLSQAPIPAAQSVPATPPDVEGFPMSSSPPDFNGQPDASTSPYSIGHELEVAMAEYEDANDFNPTT</sequence>
<feature type="compositionally biased region" description="Low complexity" evidence="1">
    <location>
        <begin position="105"/>
        <end position="125"/>
    </location>
</feature>
<feature type="region of interest" description="Disordered" evidence="1">
    <location>
        <begin position="105"/>
        <end position="128"/>
    </location>
</feature>
<feature type="compositionally biased region" description="Low complexity" evidence="1">
    <location>
        <begin position="276"/>
        <end position="290"/>
    </location>
</feature>
<feature type="region of interest" description="Disordered" evidence="1">
    <location>
        <begin position="194"/>
        <end position="217"/>
    </location>
</feature>
<gene>
    <name evidence="2" type="ORF">BJ875DRAFT_526556</name>
</gene>
<feature type="compositionally biased region" description="Low complexity" evidence="1">
    <location>
        <begin position="194"/>
        <end position="208"/>
    </location>
</feature>
<reference evidence="2" key="1">
    <citation type="journal article" date="2021" name="IMA Fungus">
        <title>Genomic characterization of three marine fungi, including Emericellopsis atlantica sp. nov. with signatures of a generalist lifestyle and marine biomass degradation.</title>
        <authorList>
            <person name="Hagestad O.C."/>
            <person name="Hou L."/>
            <person name="Andersen J.H."/>
            <person name="Hansen E.H."/>
            <person name="Altermark B."/>
            <person name="Li C."/>
            <person name="Kuhnert E."/>
            <person name="Cox R.J."/>
            <person name="Crous P.W."/>
            <person name="Spatafora J.W."/>
            <person name="Lail K."/>
            <person name="Amirebrahimi M."/>
            <person name="Lipzen A."/>
            <person name="Pangilinan J."/>
            <person name="Andreopoulos W."/>
            <person name="Hayes R.D."/>
            <person name="Ng V."/>
            <person name="Grigoriev I.V."/>
            <person name="Jackson S.A."/>
            <person name="Sutton T.D.S."/>
            <person name="Dobson A.D.W."/>
            <person name="Rama T."/>
        </authorList>
    </citation>
    <scope>NUCLEOTIDE SEQUENCE</scope>
    <source>
        <strain evidence="2">TRa018bII</strain>
    </source>
</reference>
<feature type="compositionally biased region" description="Basic residues" evidence="1">
    <location>
        <begin position="1"/>
        <end position="12"/>
    </location>
</feature>
<feature type="compositionally biased region" description="Polar residues" evidence="1">
    <location>
        <begin position="797"/>
        <end position="815"/>
    </location>
</feature>
<name>A0A9P7YNC4_9HELO</name>
<organism evidence="2 3">
    <name type="scientific">Amylocarpus encephaloides</name>
    <dbReference type="NCBI Taxonomy" id="45428"/>
    <lineage>
        <taxon>Eukaryota</taxon>
        <taxon>Fungi</taxon>
        <taxon>Dikarya</taxon>
        <taxon>Ascomycota</taxon>
        <taxon>Pezizomycotina</taxon>
        <taxon>Leotiomycetes</taxon>
        <taxon>Helotiales</taxon>
        <taxon>Helotiales incertae sedis</taxon>
        <taxon>Amylocarpus</taxon>
    </lineage>
</organism>
<feature type="region of interest" description="Disordered" evidence="1">
    <location>
        <begin position="1"/>
        <end position="77"/>
    </location>
</feature>
<dbReference type="EMBL" id="MU251412">
    <property type="protein sequence ID" value="KAG9236240.1"/>
    <property type="molecule type" value="Genomic_DNA"/>
</dbReference>
<evidence type="ECO:0000256" key="1">
    <source>
        <dbReference type="SAM" id="MobiDB-lite"/>
    </source>
</evidence>
<dbReference type="Proteomes" id="UP000824998">
    <property type="component" value="Unassembled WGS sequence"/>
</dbReference>
<comment type="caution">
    <text evidence="2">The sequence shown here is derived from an EMBL/GenBank/DDBJ whole genome shotgun (WGS) entry which is preliminary data.</text>
</comment>